<sequence>MSNPEMAINLEKEHLRSAEECDYMVMENLIQRRYDDEETDHGPINPDLLSVVTETREYRITPVGARPLRRASAIEGDKEDICNLNTHISFELNQKFVRKFAHLDH</sequence>
<dbReference type="AlphaFoldDB" id="A0A8J6LFN5"/>
<accession>A0A8J6LFN5</accession>
<reference evidence="1" key="2">
    <citation type="submission" date="2021-08" db="EMBL/GenBank/DDBJ databases">
        <authorList>
            <person name="Eriksson T."/>
        </authorList>
    </citation>
    <scope>NUCLEOTIDE SEQUENCE</scope>
    <source>
        <strain evidence="1">Stoneville</strain>
        <tissue evidence="1">Whole head</tissue>
    </source>
</reference>
<evidence type="ECO:0000313" key="2">
    <source>
        <dbReference type="Proteomes" id="UP000719412"/>
    </source>
</evidence>
<keyword evidence="2" id="KW-1185">Reference proteome</keyword>
<evidence type="ECO:0000313" key="1">
    <source>
        <dbReference type="EMBL" id="KAH0821049.1"/>
    </source>
</evidence>
<dbReference type="EMBL" id="JABDTM020009506">
    <property type="protein sequence ID" value="KAH0821049.1"/>
    <property type="molecule type" value="Genomic_DNA"/>
</dbReference>
<protein>
    <submittedName>
        <fullName evidence="1">Uncharacterized protein</fullName>
    </submittedName>
</protein>
<organism evidence="1 2">
    <name type="scientific">Tenebrio molitor</name>
    <name type="common">Yellow mealworm beetle</name>
    <dbReference type="NCBI Taxonomy" id="7067"/>
    <lineage>
        <taxon>Eukaryota</taxon>
        <taxon>Metazoa</taxon>
        <taxon>Ecdysozoa</taxon>
        <taxon>Arthropoda</taxon>
        <taxon>Hexapoda</taxon>
        <taxon>Insecta</taxon>
        <taxon>Pterygota</taxon>
        <taxon>Neoptera</taxon>
        <taxon>Endopterygota</taxon>
        <taxon>Coleoptera</taxon>
        <taxon>Polyphaga</taxon>
        <taxon>Cucujiformia</taxon>
        <taxon>Tenebrionidae</taxon>
        <taxon>Tenebrio</taxon>
    </lineage>
</organism>
<name>A0A8J6LFN5_TENMO</name>
<gene>
    <name evidence="1" type="ORF">GEV33_001742</name>
</gene>
<reference evidence="1" key="1">
    <citation type="journal article" date="2020" name="J Insects Food Feed">
        <title>The yellow mealworm (Tenebrio molitor) genome: a resource for the emerging insects as food and feed industry.</title>
        <authorList>
            <person name="Eriksson T."/>
            <person name="Andere A."/>
            <person name="Kelstrup H."/>
            <person name="Emery V."/>
            <person name="Picard C."/>
        </authorList>
    </citation>
    <scope>NUCLEOTIDE SEQUENCE</scope>
    <source>
        <strain evidence="1">Stoneville</strain>
        <tissue evidence="1">Whole head</tissue>
    </source>
</reference>
<dbReference type="Proteomes" id="UP000719412">
    <property type="component" value="Unassembled WGS sequence"/>
</dbReference>
<proteinExistence type="predicted"/>
<comment type="caution">
    <text evidence="1">The sequence shown here is derived from an EMBL/GenBank/DDBJ whole genome shotgun (WGS) entry which is preliminary data.</text>
</comment>